<evidence type="ECO:0008006" key="3">
    <source>
        <dbReference type="Google" id="ProtNLM"/>
    </source>
</evidence>
<dbReference type="RefSeq" id="WP_305996223.1">
    <property type="nucleotide sequence ID" value="NZ_JAVALS010000004.1"/>
</dbReference>
<evidence type="ECO:0000313" key="1">
    <source>
        <dbReference type="EMBL" id="MDP5227174.1"/>
    </source>
</evidence>
<proteinExistence type="predicted"/>
<keyword evidence="2" id="KW-1185">Reference proteome</keyword>
<dbReference type="Proteomes" id="UP001232725">
    <property type="component" value="Unassembled WGS sequence"/>
</dbReference>
<reference evidence="1 2" key="1">
    <citation type="submission" date="2023-08" db="EMBL/GenBank/DDBJ databases">
        <title>Arthrobacter horti sp. nov., isolated from forest soil.</title>
        <authorList>
            <person name="Park M."/>
        </authorList>
    </citation>
    <scope>NUCLEOTIDE SEQUENCE [LARGE SCALE GENOMIC DNA]</scope>
    <source>
        <strain evidence="1 2">YJM1</strain>
    </source>
</reference>
<evidence type="ECO:0000313" key="2">
    <source>
        <dbReference type="Proteomes" id="UP001232725"/>
    </source>
</evidence>
<name>A0ABT9INK8_9MICC</name>
<accession>A0ABT9INK8</accession>
<protein>
    <recommendedName>
        <fullName evidence="3">CYTH domain-containing protein</fullName>
    </recommendedName>
</protein>
<gene>
    <name evidence="1" type="ORF">Q9R02_08425</name>
</gene>
<dbReference type="EMBL" id="JAVALS010000004">
    <property type="protein sequence ID" value="MDP5227174.1"/>
    <property type="molecule type" value="Genomic_DNA"/>
</dbReference>
<sequence length="268" mass="29980">MTDLSALTSDELQLLNVVPIDGSTIGNQRARETVGLGEDLYFTVRNGLIEKGLIVKGQGRGGTIRRVLEVVAEPDAVVSPIADTATVVIETVREDALYEPILGVLRGAWTRDRQLLPLDFEITARQGRRSTGGTWSRPDLVSVEIKTYEYVPGKFLEVTTFEVKPADAIDVQAVYEALAHRRSSTHAYVLLHIPQEEVTVLEDSVRNVRLVARSHGIGVITIQDPADYNTWEELEEAQRVEPDPERLNQFIETQLSEKLRKKIARTLR</sequence>
<organism evidence="1 2">
    <name type="scientific">Arthrobacter horti</name>
    <dbReference type="NCBI Taxonomy" id="3068273"/>
    <lineage>
        <taxon>Bacteria</taxon>
        <taxon>Bacillati</taxon>
        <taxon>Actinomycetota</taxon>
        <taxon>Actinomycetes</taxon>
        <taxon>Micrococcales</taxon>
        <taxon>Micrococcaceae</taxon>
        <taxon>Arthrobacter</taxon>
    </lineage>
</organism>
<comment type="caution">
    <text evidence="1">The sequence shown here is derived from an EMBL/GenBank/DDBJ whole genome shotgun (WGS) entry which is preliminary data.</text>
</comment>